<dbReference type="PANTHER" id="PTHR45876">
    <property type="entry name" value="FI04035P"/>
    <property type="match status" value="1"/>
</dbReference>
<evidence type="ECO:0000313" key="2">
    <source>
        <dbReference type="EMBL" id="KNC74048.1"/>
    </source>
</evidence>
<dbReference type="PROSITE" id="PS51016">
    <property type="entry name" value="MYTH4"/>
    <property type="match status" value="1"/>
</dbReference>
<dbReference type="GeneID" id="25913898"/>
<feature type="domain" description="MyTH4" evidence="1">
    <location>
        <begin position="1"/>
        <end position="115"/>
    </location>
</feature>
<gene>
    <name evidence="2" type="ORF">SARC_13394</name>
</gene>
<dbReference type="GO" id="GO:0005737">
    <property type="term" value="C:cytoplasm"/>
    <property type="evidence" value="ECO:0007669"/>
    <property type="project" value="TreeGrafter"/>
</dbReference>
<dbReference type="GO" id="GO:0005096">
    <property type="term" value="F:GTPase activator activity"/>
    <property type="evidence" value="ECO:0007669"/>
    <property type="project" value="TreeGrafter"/>
</dbReference>
<feature type="non-terminal residue" evidence="2">
    <location>
        <position position="1"/>
    </location>
</feature>
<dbReference type="Pfam" id="PF00784">
    <property type="entry name" value="MyTH4"/>
    <property type="match status" value="1"/>
</dbReference>
<dbReference type="OrthoDB" id="437889at2759"/>
<protein>
    <recommendedName>
        <fullName evidence="1">MyTH4 domain-containing protein</fullName>
    </recommendedName>
</protein>
<dbReference type="GO" id="GO:0005856">
    <property type="term" value="C:cytoskeleton"/>
    <property type="evidence" value="ECO:0007669"/>
    <property type="project" value="InterPro"/>
</dbReference>
<dbReference type="InterPro" id="IPR000857">
    <property type="entry name" value="MyTH4_dom"/>
</dbReference>
<dbReference type="SMART" id="SM00139">
    <property type="entry name" value="MyTH4"/>
    <property type="match status" value="1"/>
</dbReference>
<name>A0A0L0FDA7_9EUKA</name>
<dbReference type="AlphaFoldDB" id="A0A0L0FDA7"/>
<dbReference type="STRING" id="667725.A0A0L0FDA7"/>
<feature type="non-terminal residue" evidence="2">
    <location>
        <position position="115"/>
    </location>
</feature>
<dbReference type="RefSeq" id="XP_014147950.1">
    <property type="nucleotide sequence ID" value="XM_014292475.1"/>
</dbReference>
<dbReference type="PANTHER" id="PTHR45876:SF8">
    <property type="entry name" value="FI04035P"/>
    <property type="match status" value="1"/>
</dbReference>
<dbReference type="InterPro" id="IPR038185">
    <property type="entry name" value="MyTH4_dom_sf"/>
</dbReference>
<dbReference type="Proteomes" id="UP000054560">
    <property type="component" value="Unassembled WGS sequence"/>
</dbReference>
<evidence type="ECO:0000313" key="3">
    <source>
        <dbReference type="Proteomes" id="UP000054560"/>
    </source>
</evidence>
<organism evidence="2 3">
    <name type="scientific">Sphaeroforma arctica JP610</name>
    <dbReference type="NCBI Taxonomy" id="667725"/>
    <lineage>
        <taxon>Eukaryota</taxon>
        <taxon>Ichthyosporea</taxon>
        <taxon>Ichthyophonida</taxon>
        <taxon>Sphaeroforma</taxon>
    </lineage>
</organism>
<evidence type="ECO:0000259" key="1">
    <source>
        <dbReference type="PROSITE" id="PS51016"/>
    </source>
</evidence>
<sequence length="115" mass="13686">DEIRNPMTNGLPKELKRQAADIFKMIQTYMGDRTSHKYVPERDEMREVVRLSKLAYEHKPLRDEVFVQVCKQMTNNPNEESVIRGWEILVMLLHVFPPSHLFEGYIESFLFHHTL</sequence>
<accession>A0A0L0FDA7</accession>
<dbReference type="Gene3D" id="1.25.40.530">
    <property type="entry name" value="MyTH4 domain"/>
    <property type="match status" value="1"/>
</dbReference>
<reference evidence="2 3" key="1">
    <citation type="submission" date="2011-02" db="EMBL/GenBank/DDBJ databases">
        <title>The Genome Sequence of Sphaeroforma arctica JP610.</title>
        <authorList>
            <consortium name="The Broad Institute Genome Sequencing Platform"/>
            <person name="Russ C."/>
            <person name="Cuomo C."/>
            <person name="Young S.K."/>
            <person name="Zeng Q."/>
            <person name="Gargeya S."/>
            <person name="Alvarado L."/>
            <person name="Berlin A."/>
            <person name="Chapman S.B."/>
            <person name="Chen Z."/>
            <person name="Freedman E."/>
            <person name="Gellesch M."/>
            <person name="Goldberg J."/>
            <person name="Griggs A."/>
            <person name="Gujja S."/>
            <person name="Heilman E."/>
            <person name="Heiman D."/>
            <person name="Howarth C."/>
            <person name="Mehta T."/>
            <person name="Neiman D."/>
            <person name="Pearson M."/>
            <person name="Roberts A."/>
            <person name="Saif S."/>
            <person name="Shea T."/>
            <person name="Shenoy N."/>
            <person name="Sisk P."/>
            <person name="Stolte C."/>
            <person name="Sykes S."/>
            <person name="White J."/>
            <person name="Yandava C."/>
            <person name="Burger G."/>
            <person name="Gray M.W."/>
            <person name="Holland P.W.H."/>
            <person name="King N."/>
            <person name="Lang F.B.F."/>
            <person name="Roger A.J."/>
            <person name="Ruiz-Trillo I."/>
            <person name="Haas B."/>
            <person name="Nusbaum C."/>
            <person name="Birren B."/>
        </authorList>
    </citation>
    <scope>NUCLEOTIDE SEQUENCE [LARGE SCALE GENOMIC DNA]</scope>
    <source>
        <strain evidence="2 3">JP610</strain>
    </source>
</reference>
<proteinExistence type="predicted"/>
<dbReference type="EMBL" id="KQ244825">
    <property type="protein sequence ID" value="KNC74048.1"/>
    <property type="molecule type" value="Genomic_DNA"/>
</dbReference>
<keyword evidence="3" id="KW-1185">Reference proteome</keyword>